<dbReference type="InterPro" id="IPR000182">
    <property type="entry name" value="GNAT_dom"/>
</dbReference>
<dbReference type="Pfam" id="PF13673">
    <property type="entry name" value="Acetyltransf_10"/>
    <property type="match status" value="1"/>
</dbReference>
<reference evidence="2 3" key="1">
    <citation type="journal article" date="2022" name="Environ. Microbiol. Rep.">
        <title>Eco-phylogenetic analyses reveal divergent evolution of vitamin B12 metabolism in the marine bacterial family 'Psychromonadaceae'.</title>
        <authorList>
            <person name="Jin X."/>
            <person name="Yang Y."/>
            <person name="Cao H."/>
            <person name="Gao B."/>
            <person name="Zhao Z."/>
        </authorList>
    </citation>
    <scope>NUCLEOTIDE SEQUENCE [LARGE SCALE GENOMIC DNA]</scope>
    <source>
        <strain evidence="2 3">MKS20</strain>
    </source>
</reference>
<evidence type="ECO:0000313" key="2">
    <source>
        <dbReference type="EMBL" id="MCE2595052.1"/>
    </source>
</evidence>
<dbReference type="Gene3D" id="3.40.630.30">
    <property type="match status" value="1"/>
</dbReference>
<keyword evidence="2" id="KW-0012">Acyltransferase</keyword>
<proteinExistence type="predicted"/>
<dbReference type="EC" id="2.3.1.-" evidence="2"/>
<dbReference type="SUPFAM" id="SSF55729">
    <property type="entry name" value="Acyl-CoA N-acyltransferases (Nat)"/>
    <property type="match status" value="1"/>
</dbReference>
<dbReference type="RefSeq" id="WP_233052553.1">
    <property type="nucleotide sequence ID" value="NZ_JAIMJA010000008.1"/>
</dbReference>
<organism evidence="2 3">
    <name type="scientific">Motilimonas cestriensis</name>
    <dbReference type="NCBI Taxonomy" id="2742685"/>
    <lineage>
        <taxon>Bacteria</taxon>
        <taxon>Pseudomonadati</taxon>
        <taxon>Pseudomonadota</taxon>
        <taxon>Gammaproteobacteria</taxon>
        <taxon>Alteromonadales</taxon>
        <taxon>Alteromonadales genera incertae sedis</taxon>
        <taxon>Motilimonas</taxon>
    </lineage>
</organism>
<keyword evidence="3" id="KW-1185">Reference proteome</keyword>
<accession>A0ABS8W9M1</accession>
<evidence type="ECO:0000259" key="1">
    <source>
        <dbReference type="PROSITE" id="PS51186"/>
    </source>
</evidence>
<sequence>MNKGLSHEIKWQLSHFTQLTATQWYQIAALRMAIFVVEQDCPYQDLDGLDCHPDTLHLSAWQGDEVVGYLRILPPHTAYPQASIGRVIVAMPARSIGLGHQLMARGVTAAKAHFNLPFYLSAQTHLQGFYLQHGFQIVGEPYLEDGIPHIGMMLD</sequence>
<dbReference type="Proteomes" id="UP001201273">
    <property type="component" value="Unassembled WGS sequence"/>
</dbReference>
<dbReference type="EMBL" id="JAIMJA010000008">
    <property type="protein sequence ID" value="MCE2595052.1"/>
    <property type="molecule type" value="Genomic_DNA"/>
</dbReference>
<comment type="caution">
    <text evidence="2">The sequence shown here is derived from an EMBL/GenBank/DDBJ whole genome shotgun (WGS) entry which is preliminary data.</text>
</comment>
<feature type="domain" description="N-acetyltransferase" evidence="1">
    <location>
        <begin position="14"/>
        <end position="155"/>
    </location>
</feature>
<name>A0ABS8W9M1_9GAMM</name>
<dbReference type="InterPro" id="IPR016181">
    <property type="entry name" value="Acyl_CoA_acyltransferase"/>
</dbReference>
<gene>
    <name evidence="2" type="ORF">K6Y31_09505</name>
</gene>
<protein>
    <submittedName>
        <fullName evidence="2">GNAT family N-acetyltransferase</fullName>
        <ecNumber evidence="2">2.3.1.-</ecNumber>
    </submittedName>
</protein>
<keyword evidence="2" id="KW-0808">Transferase</keyword>
<evidence type="ECO:0000313" key="3">
    <source>
        <dbReference type="Proteomes" id="UP001201273"/>
    </source>
</evidence>
<dbReference type="GO" id="GO:0016746">
    <property type="term" value="F:acyltransferase activity"/>
    <property type="evidence" value="ECO:0007669"/>
    <property type="project" value="UniProtKB-KW"/>
</dbReference>
<dbReference type="PROSITE" id="PS51186">
    <property type="entry name" value="GNAT"/>
    <property type="match status" value="1"/>
</dbReference>
<dbReference type="CDD" id="cd04301">
    <property type="entry name" value="NAT_SF"/>
    <property type="match status" value="1"/>
</dbReference>